<dbReference type="AlphaFoldDB" id="A0A0L0F5J9"/>
<dbReference type="Gene3D" id="3.40.50.300">
    <property type="entry name" value="P-loop containing nucleotide triphosphate hydrolases"/>
    <property type="match status" value="1"/>
</dbReference>
<accession>A0A0L0F5J9</accession>
<reference evidence="2 3" key="1">
    <citation type="submission" date="2011-02" db="EMBL/GenBank/DDBJ databases">
        <title>The Genome Sequence of Sphaeroforma arctica JP610.</title>
        <authorList>
            <consortium name="The Broad Institute Genome Sequencing Platform"/>
            <person name="Russ C."/>
            <person name="Cuomo C."/>
            <person name="Young S.K."/>
            <person name="Zeng Q."/>
            <person name="Gargeya S."/>
            <person name="Alvarado L."/>
            <person name="Berlin A."/>
            <person name="Chapman S.B."/>
            <person name="Chen Z."/>
            <person name="Freedman E."/>
            <person name="Gellesch M."/>
            <person name="Goldberg J."/>
            <person name="Griggs A."/>
            <person name="Gujja S."/>
            <person name="Heilman E."/>
            <person name="Heiman D."/>
            <person name="Howarth C."/>
            <person name="Mehta T."/>
            <person name="Neiman D."/>
            <person name="Pearson M."/>
            <person name="Roberts A."/>
            <person name="Saif S."/>
            <person name="Shea T."/>
            <person name="Shenoy N."/>
            <person name="Sisk P."/>
            <person name="Stolte C."/>
            <person name="Sykes S."/>
            <person name="White J."/>
            <person name="Yandava C."/>
            <person name="Burger G."/>
            <person name="Gray M.W."/>
            <person name="Holland P.W.H."/>
            <person name="King N."/>
            <person name="Lang F.B.F."/>
            <person name="Roger A.J."/>
            <person name="Ruiz-Trillo I."/>
            <person name="Haas B."/>
            <person name="Nusbaum C."/>
            <person name="Birren B."/>
        </authorList>
    </citation>
    <scope>NUCLEOTIDE SEQUENCE [LARGE SCALE GENOMIC DNA]</scope>
    <source>
        <strain evidence="2 3">JP610</strain>
    </source>
</reference>
<protein>
    <recommendedName>
        <fullName evidence="4">ABC transporter domain-containing protein</fullName>
    </recommendedName>
</protein>
<sequence length="79" mass="8772">MSAGIGYAAQIPFLKRDSILDNIVFGRRFSRERYMQVLYECDLVADIQDMRRTPTDSPAPLTSPIPGVDISSGEQGSHL</sequence>
<dbReference type="STRING" id="667725.A0A0L0F5J9"/>
<feature type="region of interest" description="Disordered" evidence="1">
    <location>
        <begin position="51"/>
        <end position="79"/>
    </location>
</feature>
<name>A0A0L0F5J9_9EUKA</name>
<evidence type="ECO:0008006" key="4">
    <source>
        <dbReference type="Google" id="ProtNLM"/>
    </source>
</evidence>
<dbReference type="EMBL" id="KQ247740">
    <property type="protein sequence ID" value="KNC71995.1"/>
    <property type="molecule type" value="Genomic_DNA"/>
</dbReference>
<dbReference type="InterPro" id="IPR027417">
    <property type="entry name" value="P-loop_NTPase"/>
</dbReference>
<evidence type="ECO:0000313" key="3">
    <source>
        <dbReference type="Proteomes" id="UP000054560"/>
    </source>
</evidence>
<keyword evidence="3" id="KW-1185">Reference proteome</keyword>
<evidence type="ECO:0000313" key="2">
    <source>
        <dbReference type="EMBL" id="KNC71995.1"/>
    </source>
</evidence>
<dbReference type="Proteomes" id="UP000054560">
    <property type="component" value="Unassembled WGS sequence"/>
</dbReference>
<dbReference type="RefSeq" id="XP_014145897.1">
    <property type="nucleotide sequence ID" value="XM_014290422.1"/>
</dbReference>
<evidence type="ECO:0000256" key="1">
    <source>
        <dbReference type="SAM" id="MobiDB-lite"/>
    </source>
</evidence>
<gene>
    <name evidence="2" type="ORF">SARC_15456</name>
</gene>
<organism evidence="2 3">
    <name type="scientific">Sphaeroforma arctica JP610</name>
    <dbReference type="NCBI Taxonomy" id="667725"/>
    <lineage>
        <taxon>Eukaryota</taxon>
        <taxon>Ichthyosporea</taxon>
        <taxon>Ichthyophonida</taxon>
        <taxon>Sphaeroforma</taxon>
    </lineage>
</organism>
<dbReference type="GeneID" id="25915960"/>
<proteinExistence type="predicted"/>
<feature type="non-terminal residue" evidence="2">
    <location>
        <position position="79"/>
    </location>
</feature>